<feature type="binding site" evidence="7">
    <location>
        <position position="50"/>
    </location>
    <ligand>
        <name>Fe cation</name>
        <dbReference type="ChEBI" id="CHEBI:24875"/>
        <label>1</label>
    </ligand>
</feature>
<dbReference type="GO" id="GO:0005829">
    <property type="term" value="C:cytosol"/>
    <property type="evidence" value="ECO:0007669"/>
    <property type="project" value="TreeGrafter"/>
</dbReference>
<comment type="function">
    <text evidence="8">Iron-storage protein.</text>
</comment>
<evidence type="ECO:0000256" key="2">
    <source>
        <dbReference type="ARBA" id="ARBA00022434"/>
    </source>
</evidence>
<evidence type="ECO:0000256" key="3">
    <source>
        <dbReference type="ARBA" id="ARBA00022723"/>
    </source>
</evidence>
<keyword evidence="4" id="KW-0560">Oxidoreductase</keyword>
<name>A0A2U2BCC4_9BACT</name>
<dbReference type="GO" id="GO:0042802">
    <property type="term" value="F:identical protein binding"/>
    <property type="evidence" value="ECO:0007669"/>
    <property type="project" value="UniProtKB-ARBA"/>
</dbReference>
<gene>
    <name evidence="10" type="ORF">DDZ16_03750</name>
</gene>
<dbReference type="GO" id="GO:0004322">
    <property type="term" value="F:ferroxidase activity"/>
    <property type="evidence" value="ECO:0007669"/>
    <property type="project" value="TreeGrafter"/>
</dbReference>
<dbReference type="GO" id="GO:0008199">
    <property type="term" value="F:ferric iron binding"/>
    <property type="evidence" value="ECO:0007669"/>
    <property type="project" value="InterPro"/>
</dbReference>
<dbReference type="EMBL" id="QEWP01000002">
    <property type="protein sequence ID" value="PWE00718.1"/>
    <property type="molecule type" value="Genomic_DNA"/>
</dbReference>
<comment type="similarity">
    <text evidence="1 8">Belongs to the ferritin family. Prokaryotic subfamily.</text>
</comment>
<dbReference type="GO" id="GO:0006879">
    <property type="term" value="P:intracellular iron ion homeostasis"/>
    <property type="evidence" value="ECO:0007669"/>
    <property type="project" value="UniProtKB-KW"/>
</dbReference>
<comment type="catalytic activity">
    <reaction evidence="8">
        <text>4 Fe(2+) + O2 + 6 H2O = 4 iron(III) oxide-hydroxide + 12 H(+)</text>
        <dbReference type="Rhea" id="RHEA:11972"/>
        <dbReference type="ChEBI" id="CHEBI:15377"/>
        <dbReference type="ChEBI" id="CHEBI:15378"/>
        <dbReference type="ChEBI" id="CHEBI:15379"/>
        <dbReference type="ChEBI" id="CHEBI:29033"/>
        <dbReference type="ChEBI" id="CHEBI:78619"/>
        <dbReference type="EC" id="1.16.3.2"/>
    </reaction>
</comment>
<reference evidence="10 11" key="1">
    <citation type="submission" date="2018-05" db="EMBL/GenBank/DDBJ databases">
        <title>Marinilabilia rubrum sp. nov., isolated from saltern sediment.</title>
        <authorList>
            <person name="Zhang R."/>
        </authorList>
    </citation>
    <scope>NUCLEOTIDE SEQUENCE [LARGE SCALE GENOMIC DNA]</scope>
    <source>
        <strain evidence="10 11">WTE16</strain>
    </source>
</reference>
<sequence length="168" mass="19469">MLNKKVEKKLVEQIEKEGYSSSLYLAMASWAENNGLEGTAQWMYAQSDEERMHMLKIVKYVNERGGQAVISSFDRPPSEFKNVKNMFDQVFEHEQKVTASINDIVEVCLNEKDFTTHNWLQWFVNEQIEEEASVSAIIDKLNLLGDHNLYLFDRDIMGLRGQQPASME</sequence>
<dbReference type="FunFam" id="1.20.1260.10:FF:000001">
    <property type="entry name" value="Non-heme ferritin"/>
    <property type="match status" value="1"/>
</dbReference>
<keyword evidence="11" id="KW-1185">Reference proteome</keyword>
<keyword evidence="3 7" id="KW-0479">Metal-binding</keyword>
<organism evidence="10 11">
    <name type="scientific">Marinilabilia rubra</name>
    <dbReference type="NCBI Taxonomy" id="2162893"/>
    <lineage>
        <taxon>Bacteria</taxon>
        <taxon>Pseudomonadati</taxon>
        <taxon>Bacteroidota</taxon>
        <taxon>Bacteroidia</taxon>
        <taxon>Marinilabiliales</taxon>
        <taxon>Marinilabiliaceae</taxon>
        <taxon>Marinilabilia</taxon>
    </lineage>
</organism>
<evidence type="ECO:0000256" key="8">
    <source>
        <dbReference type="RuleBase" id="RU361145"/>
    </source>
</evidence>
<dbReference type="SUPFAM" id="SSF47240">
    <property type="entry name" value="Ferritin-like"/>
    <property type="match status" value="1"/>
</dbReference>
<dbReference type="InterPro" id="IPR009040">
    <property type="entry name" value="Ferritin-like_diiron"/>
</dbReference>
<evidence type="ECO:0000313" key="10">
    <source>
        <dbReference type="EMBL" id="PWE00718.1"/>
    </source>
</evidence>
<dbReference type="PANTHER" id="PTHR11431:SF127">
    <property type="entry name" value="BACTERIAL NON-HEME FERRITIN"/>
    <property type="match status" value="1"/>
</dbReference>
<evidence type="ECO:0000256" key="1">
    <source>
        <dbReference type="ARBA" id="ARBA00006950"/>
    </source>
</evidence>
<dbReference type="AlphaFoldDB" id="A0A2U2BCC4"/>
<dbReference type="InterPro" id="IPR008331">
    <property type="entry name" value="Ferritin_DPS_dom"/>
</dbReference>
<dbReference type="RefSeq" id="WP_109263089.1">
    <property type="nucleotide sequence ID" value="NZ_QEWP01000002.1"/>
</dbReference>
<evidence type="ECO:0000259" key="9">
    <source>
        <dbReference type="PROSITE" id="PS50905"/>
    </source>
</evidence>
<dbReference type="InterPro" id="IPR001519">
    <property type="entry name" value="Ferritin"/>
</dbReference>
<proteinExistence type="inferred from homology"/>
<dbReference type="InterPro" id="IPR041719">
    <property type="entry name" value="Ferritin_prok"/>
</dbReference>
<dbReference type="Pfam" id="PF00210">
    <property type="entry name" value="Ferritin"/>
    <property type="match status" value="1"/>
</dbReference>
<evidence type="ECO:0000256" key="4">
    <source>
        <dbReference type="ARBA" id="ARBA00023002"/>
    </source>
</evidence>
<protein>
    <recommendedName>
        <fullName evidence="8">Ferritin</fullName>
        <ecNumber evidence="8">1.16.3.2</ecNumber>
    </recommendedName>
</protein>
<keyword evidence="5 7" id="KW-0408">Iron</keyword>
<dbReference type="OrthoDB" id="9801481at2"/>
<feature type="domain" description="Ferritin-like diiron" evidence="9">
    <location>
        <begin position="1"/>
        <end position="145"/>
    </location>
</feature>
<evidence type="ECO:0000256" key="5">
    <source>
        <dbReference type="ARBA" id="ARBA00023004"/>
    </source>
</evidence>
<accession>A0A2U2BCC4</accession>
<dbReference type="GO" id="GO:0008198">
    <property type="term" value="F:ferrous iron binding"/>
    <property type="evidence" value="ECO:0007669"/>
    <property type="project" value="TreeGrafter"/>
</dbReference>
<feature type="binding site" evidence="7">
    <location>
        <position position="53"/>
    </location>
    <ligand>
        <name>Fe cation</name>
        <dbReference type="ChEBI" id="CHEBI:24875"/>
        <label>1</label>
    </ligand>
</feature>
<evidence type="ECO:0000313" key="11">
    <source>
        <dbReference type="Proteomes" id="UP000244956"/>
    </source>
</evidence>
<comment type="subcellular location">
    <subcellularLocation>
        <location evidence="8">Cytoplasm</location>
    </subcellularLocation>
</comment>
<dbReference type="CDD" id="cd01055">
    <property type="entry name" value="Nonheme_Ferritin"/>
    <property type="match status" value="1"/>
</dbReference>
<feature type="binding site" evidence="7">
    <location>
        <position position="127"/>
    </location>
    <ligand>
        <name>Fe cation</name>
        <dbReference type="ChEBI" id="CHEBI:24875"/>
        <label>1</label>
    </ligand>
</feature>
<evidence type="ECO:0000256" key="6">
    <source>
        <dbReference type="ARBA" id="ARBA00054546"/>
    </source>
</evidence>
<dbReference type="EC" id="1.16.3.2" evidence="8"/>
<dbReference type="PANTHER" id="PTHR11431">
    <property type="entry name" value="FERRITIN"/>
    <property type="match status" value="1"/>
</dbReference>
<evidence type="ECO:0000256" key="7">
    <source>
        <dbReference type="PIRSR" id="PIRSR601519-1"/>
    </source>
</evidence>
<dbReference type="PROSITE" id="PS50905">
    <property type="entry name" value="FERRITIN_LIKE"/>
    <property type="match status" value="1"/>
</dbReference>
<feature type="binding site" evidence="7">
    <location>
        <position position="94"/>
    </location>
    <ligand>
        <name>Fe cation</name>
        <dbReference type="ChEBI" id="CHEBI:24875"/>
        <label>1</label>
    </ligand>
</feature>
<comment type="function">
    <text evidence="6">May alleviate iron toxicity in the presence of oxygen.</text>
</comment>
<keyword evidence="2 8" id="KW-0409">Iron storage</keyword>
<dbReference type="InterPro" id="IPR012347">
    <property type="entry name" value="Ferritin-like"/>
</dbReference>
<dbReference type="GO" id="GO:0006826">
    <property type="term" value="P:iron ion transport"/>
    <property type="evidence" value="ECO:0007669"/>
    <property type="project" value="InterPro"/>
</dbReference>
<keyword evidence="8" id="KW-0963">Cytoplasm</keyword>
<dbReference type="InterPro" id="IPR009078">
    <property type="entry name" value="Ferritin-like_SF"/>
</dbReference>
<dbReference type="Gene3D" id="1.20.1260.10">
    <property type="match status" value="1"/>
</dbReference>
<dbReference type="Proteomes" id="UP000244956">
    <property type="component" value="Unassembled WGS sequence"/>
</dbReference>
<comment type="caution">
    <text evidence="10">The sequence shown here is derived from an EMBL/GenBank/DDBJ whole genome shotgun (WGS) entry which is preliminary data.</text>
</comment>
<feature type="binding site" evidence="7">
    <location>
        <position position="17"/>
    </location>
    <ligand>
        <name>Fe cation</name>
        <dbReference type="ChEBI" id="CHEBI:24875"/>
        <label>1</label>
    </ligand>
</feature>